<dbReference type="EMBL" id="FMAG01000005">
    <property type="protein sequence ID" value="SCB39596.1"/>
    <property type="molecule type" value="Genomic_DNA"/>
</dbReference>
<dbReference type="AlphaFoldDB" id="A0A1C3WIB9"/>
<proteinExistence type="predicted"/>
<name>A0A1C3WIB9_9HYPH</name>
<reference evidence="2" key="1">
    <citation type="submission" date="2016-08" db="EMBL/GenBank/DDBJ databases">
        <authorList>
            <person name="Varghese N."/>
            <person name="Submissions Spin"/>
        </authorList>
    </citation>
    <scope>NUCLEOTIDE SEQUENCE [LARGE SCALE GENOMIC DNA]</scope>
    <source>
        <strain evidence="2">HAMBI 2975</strain>
    </source>
</reference>
<accession>A0A1C3WIB9</accession>
<keyword evidence="2" id="KW-1185">Reference proteome</keyword>
<sequence>MEQDASKDDDIAEIRLDAKEAVVLFELLSRWSDPKATHTPDKLCFESPAECAVLNGLLGDLEKQLAAPFKPEYRQILADARSFLAGRWNDPTLRG</sequence>
<organism evidence="1 2">
    <name type="scientific">Rhizobium multihospitium</name>
    <dbReference type="NCBI Taxonomy" id="410764"/>
    <lineage>
        <taxon>Bacteria</taxon>
        <taxon>Pseudomonadati</taxon>
        <taxon>Pseudomonadota</taxon>
        <taxon>Alphaproteobacteria</taxon>
        <taxon>Hyphomicrobiales</taxon>
        <taxon>Rhizobiaceae</taxon>
        <taxon>Rhizobium/Agrobacterium group</taxon>
        <taxon>Rhizobium</taxon>
    </lineage>
</organism>
<dbReference type="Proteomes" id="UP000199101">
    <property type="component" value="Unassembled WGS sequence"/>
</dbReference>
<dbReference type="STRING" id="410764.GA0061103_5541"/>
<gene>
    <name evidence="1" type="ORF">GA0061103_5541</name>
</gene>
<dbReference type="RefSeq" id="WP_092715209.1">
    <property type="nucleotide sequence ID" value="NZ_FMAG01000005.1"/>
</dbReference>
<dbReference type="OrthoDB" id="7584051at2"/>
<evidence type="ECO:0000313" key="1">
    <source>
        <dbReference type="EMBL" id="SCB39596.1"/>
    </source>
</evidence>
<protein>
    <submittedName>
        <fullName evidence="1">Uncharacterized protein</fullName>
    </submittedName>
</protein>
<evidence type="ECO:0000313" key="2">
    <source>
        <dbReference type="Proteomes" id="UP000199101"/>
    </source>
</evidence>